<dbReference type="AlphaFoldDB" id="A0A498CLR4"/>
<proteinExistence type="predicted"/>
<evidence type="ECO:0008006" key="4">
    <source>
        <dbReference type="Google" id="ProtNLM"/>
    </source>
</evidence>
<comment type="caution">
    <text evidence="2">The sequence shown here is derived from an EMBL/GenBank/DDBJ whole genome shotgun (WGS) entry which is preliminary data.</text>
</comment>
<gene>
    <name evidence="2" type="ORF">BCL79_0448</name>
</gene>
<keyword evidence="1" id="KW-0732">Signal</keyword>
<feature type="signal peptide" evidence="1">
    <location>
        <begin position="1"/>
        <end position="17"/>
    </location>
</feature>
<reference evidence="2 3" key="1">
    <citation type="submission" date="2018-10" db="EMBL/GenBank/DDBJ databases">
        <title>Comparative analysis of microorganisms from saline springs in Andes Mountain Range, Colombia.</title>
        <authorList>
            <person name="Rubin E."/>
        </authorList>
    </citation>
    <scope>NUCLEOTIDE SEQUENCE [LARGE SCALE GENOMIC DNA]</scope>
    <source>
        <strain evidence="2 3">USBA GBX 843</strain>
    </source>
</reference>
<dbReference type="Proteomes" id="UP000274786">
    <property type="component" value="Unassembled WGS sequence"/>
</dbReference>
<evidence type="ECO:0000313" key="2">
    <source>
        <dbReference type="EMBL" id="RLK56074.1"/>
    </source>
</evidence>
<sequence>MCMKHLLPLLPSLAAWGTVKSDAVAAAQALVADASRFTSTSAASADEAGFWPVISKPSLTTYEPQSGPLE</sequence>
<name>A0A498CLR4_9GAMM</name>
<accession>A0A498CLR4</accession>
<dbReference type="EMBL" id="RCDC01000004">
    <property type="protein sequence ID" value="RLK56074.1"/>
    <property type="molecule type" value="Genomic_DNA"/>
</dbReference>
<evidence type="ECO:0000313" key="3">
    <source>
        <dbReference type="Proteomes" id="UP000274786"/>
    </source>
</evidence>
<evidence type="ECO:0000256" key="1">
    <source>
        <dbReference type="SAM" id="SignalP"/>
    </source>
</evidence>
<feature type="chain" id="PRO_5019831225" description="Secreted protein" evidence="1">
    <location>
        <begin position="18"/>
        <end position="70"/>
    </location>
</feature>
<organism evidence="2 3">
    <name type="scientific">Stenotrophomonas rhizophila</name>
    <dbReference type="NCBI Taxonomy" id="216778"/>
    <lineage>
        <taxon>Bacteria</taxon>
        <taxon>Pseudomonadati</taxon>
        <taxon>Pseudomonadota</taxon>
        <taxon>Gammaproteobacteria</taxon>
        <taxon>Lysobacterales</taxon>
        <taxon>Lysobacteraceae</taxon>
        <taxon>Stenotrophomonas</taxon>
    </lineage>
</organism>
<protein>
    <recommendedName>
        <fullName evidence="4">Secreted protein</fullName>
    </recommendedName>
</protein>